<dbReference type="OrthoDB" id="1906723at2759"/>
<evidence type="ECO:0000313" key="1">
    <source>
        <dbReference type="EMBL" id="KMZ63161.1"/>
    </source>
</evidence>
<organism evidence="1 2">
    <name type="scientific">Zostera marina</name>
    <name type="common">Eelgrass</name>
    <dbReference type="NCBI Taxonomy" id="29655"/>
    <lineage>
        <taxon>Eukaryota</taxon>
        <taxon>Viridiplantae</taxon>
        <taxon>Streptophyta</taxon>
        <taxon>Embryophyta</taxon>
        <taxon>Tracheophyta</taxon>
        <taxon>Spermatophyta</taxon>
        <taxon>Magnoliopsida</taxon>
        <taxon>Liliopsida</taxon>
        <taxon>Zosteraceae</taxon>
        <taxon>Zostera</taxon>
    </lineage>
</organism>
<reference evidence="2" key="1">
    <citation type="journal article" date="2016" name="Nature">
        <title>The genome of the seagrass Zostera marina reveals angiosperm adaptation to the sea.</title>
        <authorList>
            <person name="Olsen J.L."/>
            <person name="Rouze P."/>
            <person name="Verhelst B."/>
            <person name="Lin Y.-C."/>
            <person name="Bayer T."/>
            <person name="Collen J."/>
            <person name="Dattolo E."/>
            <person name="De Paoli E."/>
            <person name="Dittami S."/>
            <person name="Maumus F."/>
            <person name="Michel G."/>
            <person name="Kersting A."/>
            <person name="Lauritano C."/>
            <person name="Lohaus R."/>
            <person name="Toepel M."/>
            <person name="Tonon T."/>
            <person name="Vanneste K."/>
            <person name="Amirebrahimi M."/>
            <person name="Brakel J."/>
            <person name="Bostroem C."/>
            <person name="Chovatia M."/>
            <person name="Grimwood J."/>
            <person name="Jenkins J.W."/>
            <person name="Jueterbock A."/>
            <person name="Mraz A."/>
            <person name="Stam W.T."/>
            <person name="Tice H."/>
            <person name="Bornberg-Bauer E."/>
            <person name="Green P.J."/>
            <person name="Pearson G.A."/>
            <person name="Procaccini G."/>
            <person name="Duarte C.M."/>
            <person name="Schmutz J."/>
            <person name="Reusch T.B.H."/>
            <person name="Van de Peer Y."/>
        </authorList>
    </citation>
    <scope>NUCLEOTIDE SEQUENCE [LARGE SCALE GENOMIC DNA]</scope>
    <source>
        <strain evidence="2">cv. Finnish</strain>
    </source>
</reference>
<name>A0A0K9P298_ZOSMR</name>
<keyword evidence="2" id="KW-1185">Reference proteome</keyword>
<dbReference type="PANTHER" id="PTHR35702">
    <property type="entry name" value="EXPRESSED PROTEIN"/>
    <property type="match status" value="1"/>
</dbReference>
<accession>A0A0K9P298</accession>
<dbReference type="PANTHER" id="PTHR35702:SF1">
    <property type="entry name" value="EXPRESSED PROTEIN"/>
    <property type="match status" value="1"/>
</dbReference>
<dbReference type="AlphaFoldDB" id="A0A0K9P298"/>
<gene>
    <name evidence="1" type="ORF">ZOSMA_41G00035</name>
</gene>
<sequence>MLKLPKRRVQIIIFVVGIFVLNIAAKICRELIGEKTTSKTGKFTFMDCLNSGSESLVCGMKEAIKLHVCNIRTAHVEKARQEATNTALAEALSKGLATTIATKEAQKIGAKAAKLANRQANRILAPIIASGWDFFEAMYYGGDVTEAFLRGTGTLFGTYLVGYHGQKALGRIGYLLGSQLGSWVGGRVGLMIYDVVEGVSSLLSQKR</sequence>
<dbReference type="Proteomes" id="UP000036987">
    <property type="component" value="Unassembled WGS sequence"/>
</dbReference>
<comment type="caution">
    <text evidence="1">The sequence shown here is derived from an EMBL/GenBank/DDBJ whole genome shotgun (WGS) entry which is preliminary data.</text>
</comment>
<proteinExistence type="predicted"/>
<dbReference type="EMBL" id="LFYR01001258">
    <property type="protein sequence ID" value="KMZ63161.1"/>
    <property type="molecule type" value="Genomic_DNA"/>
</dbReference>
<dbReference type="OMA" id="DLFEVIY"/>
<evidence type="ECO:0000313" key="2">
    <source>
        <dbReference type="Proteomes" id="UP000036987"/>
    </source>
</evidence>
<protein>
    <submittedName>
        <fullName evidence="1">Uncharacterized protein</fullName>
    </submittedName>
</protein>